<accession>A0A1S3IMU5</accession>
<dbReference type="RefSeq" id="XP_013399522.1">
    <property type="nucleotide sequence ID" value="XM_013544068.1"/>
</dbReference>
<reference evidence="3" key="1">
    <citation type="submission" date="2025-08" db="UniProtKB">
        <authorList>
            <consortium name="RefSeq"/>
        </authorList>
    </citation>
    <scope>IDENTIFICATION</scope>
    <source>
        <tissue evidence="3">Gonads</tissue>
    </source>
</reference>
<sequence length="125" mass="13917">MLERLEDIAFSMDEKPNAILDDISIQAEAGVAEDSTVVPEAVILEEEKEEEPSIKACPIEEMPDTVLEDTTGEDASPKLGHLKDEEPKAGEVLAAQPQNAKDKKHSKKNRKGRNKKKGVFRYHCF</sequence>
<evidence type="ECO:0000313" key="3">
    <source>
        <dbReference type="RefSeq" id="XP_013399522.1"/>
    </source>
</evidence>
<organism evidence="2 3">
    <name type="scientific">Lingula anatina</name>
    <name type="common">Brachiopod</name>
    <name type="synonym">Lingula unguis</name>
    <dbReference type="NCBI Taxonomy" id="7574"/>
    <lineage>
        <taxon>Eukaryota</taxon>
        <taxon>Metazoa</taxon>
        <taxon>Spiralia</taxon>
        <taxon>Lophotrochozoa</taxon>
        <taxon>Brachiopoda</taxon>
        <taxon>Linguliformea</taxon>
        <taxon>Lingulata</taxon>
        <taxon>Lingulida</taxon>
        <taxon>Linguloidea</taxon>
        <taxon>Lingulidae</taxon>
        <taxon>Lingula</taxon>
    </lineage>
</organism>
<evidence type="ECO:0000313" key="2">
    <source>
        <dbReference type="Proteomes" id="UP000085678"/>
    </source>
</evidence>
<gene>
    <name evidence="3" type="primary">LOC106165739</name>
</gene>
<dbReference type="AlphaFoldDB" id="A0A1S3IMU5"/>
<protein>
    <submittedName>
        <fullName evidence="3">Uncharacterized protein LOC106165739</fullName>
    </submittedName>
</protein>
<dbReference type="GeneID" id="106165739"/>
<keyword evidence="2" id="KW-1185">Reference proteome</keyword>
<evidence type="ECO:0000256" key="1">
    <source>
        <dbReference type="SAM" id="MobiDB-lite"/>
    </source>
</evidence>
<dbReference type="InParanoid" id="A0A1S3IMU5"/>
<dbReference type="Proteomes" id="UP000085678">
    <property type="component" value="Unplaced"/>
</dbReference>
<feature type="compositionally biased region" description="Basic residues" evidence="1">
    <location>
        <begin position="102"/>
        <end position="125"/>
    </location>
</feature>
<dbReference type="KEGG" id="lak:106165739"/>
<proteinExistence type="predicted"/>
<name>A0A1S3IMU5_LINAN</name>
<feature type="region of interest" description="Disordered" evidence="1">
    <location>
        <begin position="67"/>
        <end position="125"/>
    </location>
</feature>